<comment type="pathway">
    <text evidence="3">Lipid metabolism; mitochondrial fatty acid beta-oxidation.</text>
</comment>
<dbReference type="GO" id="GO:0006633">
    <property type="term" value="P:fatty acid biosynthetic process"/>
    <property type="evidence" value="ECO:0000318"/>
    <property type="project" value="GO_Central"/>
</dbReference>
<dbReference type="GO" id="GO:0016616">
    <property type="term" value="F:oxidoreductase activity, acting on the CH-OH group of donors, NAD or NADP as acceptor"/>
    <property type="evidence" value="ECO:0000318"/>
    <property type="project" value="GO_Central"/>
</dbReference>
<comment type="subunit">
    <text evidence="20">Heterotetramer with CBR4; contains two molecules of HSD17B8 and CBR4.</text>
</comment>
<keyword evidence="9" id="KW-0560">Oxidoreductase</keyword>
<dbReference type="Ensembl" id="ENSGALT00010003755.1">
    <property type="protein sequence ID" value="ENSGALP00010002109.1"/>
    <property type="gene ID" value="ENSGALG00010001642.1"/>
</dbReference>
<dbReference type="GeneTree" id="ENSGT00940000160668"/>
<evidence type="ECO:0000256" key="5">
    <source>
        <dbReference type="ARBA" id="ARBA00012456"/>
    </source>
</evidence>
<dbReference type="GlyGen" id="A0A8V0XCB1">
    <property type="glycosylation" value="1 site"/>
</dbReference>
<evidence type="ECO:0000256" key="4">
    <source>
        <dbReference type="ARBA" id="ARBA00006484"/>
    </source>
</evidence>
<dbReference type="PRINTS" id="PR00081">
    <property type="entry name" value="GDHRDH"/>
</dbReference>
<comment type="pathway">
    <text evidence="2">Lipid metabolism; fatty acid biosynthesis.</text>
</comment>
<evidence type="ECO:0000256" key="8">
    <source>
        <dbReference type="ARBA" id="ARBA00022832"/>
    </source>
</evidence>
<reference evidence="29" key="2">
    <citation type="submission" date="2025-08" db="UniProtKB">
        <authorList>
            <consortium name="Ensembl"/>
        </authorList>
    </citation>
    <scope>IDENTIFICATION</scope>
    <source>
        <strain evidence="29">broiler</strain>
    </source>
</reference>
<comment type="catalytic activity">
    <reaction evidence="16">
        <text>17beta-estradiol + NAD(+) = estrone + NADH + H(+)</text>
        <dbReference type="Rhea" id="RHEA:24612"/>
        <dbReference type="ChEBI" id="CHEBI:15378"/>
        <dbReference type="ChEBI" id="CHEBI:16469"/>
        <dbReference type="ChEBI" id="CHEBI:17263"/>
        <dbReference type="ChEBI" id="CHEBI:57540"/>
        <dbReference type="ChEBI" id="CHEBI:57945"/>
        <dbReference type="EC" id="1.1.1.62"/>
    </reaction>
    <physiologicalReaction direction="left-to-right" evidence="16">
        <dbReference type="Rhea" id="RHEA:24613"/>
    </physiologicalReaction>
    <physiologicalReaction direction="right-to-left" evidence="16">
        <dbReference type="Rhea" id="RHEA:24614"/>
    </physiologicalReaction>
</comment>
<gene>
    <name evidence="29" type="primary">LOC121106941</name>
</gene>
<keyword evidence="11" id="KW-0443">Lipid metabolism</keyword>
<keyword evidence="7" id="KW-0597">Phosphoprotein</keyword>
<dbReference type="GO" id="GO:0048038">
    <property type="term" value="F:quinone binding"/>
    <property type="evidence" value="ECO:0000318"/>
    <property type="project" value="GO_Central"/>
</dbReference>
<keyword evidence="8" id="KW-0276">Fatty acid metabolism</keyword>
<comment type="catalytic activity">
    <reaction evidence="18">
        <text>17beta-hydroxy-5alpha-androstan-3-one + NAD(+) = 5alpha-androstan-3,17-dione + NADH + H(+)</text>
        <dbReference type="Rhea" id="RHEA:41992"/>
        <dbReference type="ChEBI" id="CHEBI:15378"/>
        <dbReference type="ChEBI" id="CHEBI:15994"/>
        <dbReference type="ChEBI" id="CHEBI:16330"/>
        <dbReference type="ChEBI" id="CHEBI:57540"/>
        <dbReference type="ChEBI" id="CHEBI:57945"/>
    </reaction>
    <physiologicalReaction direction="left-to-right" evidence="18">
        <dbReference type="Rhea" id="RHEA:41993"/>
    </physiologicalReaction>
</comment>
<evidence type="ECO:0000256" key="14">
    <source>
        <dbReference type="ARBA" id="ARBA00024072"/>
    </source>
</evidence>
<evidence type="ECO:0000256" key="12">
    <source>
        <dbReference type="ARBA" id="ARBA00023128"/>
    </source>
</evidence>
<evidence type="ECO:0000256" key="22">
    <source>
        <dbReference type="ARBA" id="ARBA00070911"/>
    </source>
</evidence>
<protein>
    <recommendedName>
        <fullName evidence="22">(3R)-3-hydroxyacyl-CoA dehydrogenase</fullName>
        <ecNumber evidence="21">1.1.1.239</ecNumber>
        <ecNumber evidence="14">1.1.1.62</ecNumber>
        <ecNumber evidence="5">1.1.1.n12</ecNumber>
    </recommendedName>
    <alternativeName>
        <fullName evidence="24">17-beta-hydroxysteroid dehydrogenase 8</fullName>
    </alternativeName>
    <alternativeName>
        <fullName evidence="23">3-ketoacyl-[acyl-carrier-protein] reductase alpha subunit</fullName>
    </alternativeName>
    <alternativeName>
        <fullName evidence="26">3-oxoacyl-[acyl-carrier-protein] reductase</fullName>
    </alternativeName>
    <alternativeName>
        <fullName evidence="27">Estradiol 17-beta-dehydrogenase 8</fullName>
    </alternativeName>
    <alternativeName>
        <fullName evidence="25">Testosterone 17-beta-dehydrogenase 8</fullName>
    </alternativeName>
</protein>
<dbReference type="GO" id="GO:0005759">
    <property type="term" value="C:mitochondrial matrix"/>
    <property type="evidence" value="ECO:0007669"/>
    <property type="project" value="UniProtKB-SubCell"/>
</dbReference>
<evidence type="ECO:0000256" key="3">
    <source>
        <dbReference type="ARBA" id="ARBA00005198"/>
    </source>
</evidence>
<evidence type="ECO:0000313" key="29">
    <source>
        <dbReference type="Ensembl" id="ENSGALP00010002109.1"/>
    </source>
</evidence>
<proteinExistence type="inferred from homology"/>
<evidence type="ECO:0000256" key="21">
    <source>
        <dbReference type="ARBA" id="ARBA00066822"/>
    </source>
</evidence>
<dbReference type="EC" id="1.1.1.239" evidence="21"/>
<evidence type="ECO:0000256" key="6">
    <source>
        <dbReference type="ARBA" id="ARBA00022516"/>
    </source>
</evidence>
<dbReference type="OrthoDB" id="9393331at2759"/>
<dbReference type="SUPFAM" id="SSF51735">
    <property type="entry name" value="NAD(P)-binding Rossmann-fold domains"/>
    <property type="match status" value="1"/>
</dbReference>
<evidence type="ECO:0000256" key="16">
    <source>
        <dbReference type="ARBA" id="ARBA00049069"/>
    </source>
</evidence>
<comment type="pathway">
    <text evidence="15">Steroid biosynthesis; estrogen biosynthesis.</text>
</comment>
<dbReference type="FunFam" id="3.40.50.720:FF:000231">
    <property type="entry name" value="Estradiol 17-beta-dehydrogenase 8"/>
    <property type="match status" value="1"/>
</dbReference>
<evidence type="ECO:0000256" key="13">
    <source>
        <dbReference type="ARBA" id="ARBA00023160"/>
    </source>
</evidence>
<evidence type="ECO:0000256" key="24">
    <source>
        <dbReference type="ARBA" id="ARBA00081419"/>
    </source>
</evidence>
<keyword evidence="6" id="KW-0444">Lipid biosynthesis</keyword>
<dbReference type="OMA" id="LFGVQCD"/>
<dbReference type="GeneID" id="121106941"/>
<evidence type="ECO:0000256" key="15">
    <source>
        <dbReference type="ARBA" id="ARBA00037929"/>
    </source>
</evidence>
<evidence type="ECO:0000256" key="25">
    <source>
        <dbReference type="ARBA" id="ARBA00081936"/>
    </source>
</evidence>
<dbReference type="GO" id="GO:0047035">
    <property type="term" value="F:testosterone dehydrogenase (NAD+) activity"/>
    <property type="evidence" value="ECO:0007669"/>
    <property type="project" value="UniProtKB-EC"/>
</dbReference>
<dbReference type="RefSeq" id="XP_040504761.1">
    <property type="nucleotide sequence ID" value="XM_040648827.2"/>
</dbReference>
<dbReference type="EC" id="1.1.1.n12" evidence="5"/>
<name>A0A8V0XCB1_CHICK</name>
<feature type="domain" description="Ketoreductase" evidence="28">
    <location>
        <begin position="10"/>
        <end position="195"/>
    </location>
</feature>
<keyword evidence="13" id="KW-0275">Fatty acid biosynthesis</keyword>
<dbReference type="PANTHER" id="PTHR42760">
    <property type="entry name" value="SHORT-CHAIN DEHYDROGENASES/REDUCTASES FAMILY MEMBER"/>
    <property type="match status" value="1"/>
</dbReference>
<evidence type="ECO:0000256" key="11">
    <source>
        <dbReference type="ARBA" id="ARBA00023098"/>
    </source>
</evidence>
<reference evidence="29" key="3">
    <citation type="submission" date="2025-09" db="UniProtKB">
        <authorList>
            <consortium name="Ensembl"/>
        </authorList>
    </citation>
    <scope>IDENTIFICATION</scope>
    <source>
        <strain evidence="29">broiler</strain>
    </source>
</reference>
<dbReference type="SMR" id="A0A8V0XCB1"/>
<comment type="catalytic activity">
    <reaction evidence="17">
        <text>testosterone + NAD(+) = androst-4-ene-3,17-dione + NADH + H(+)</text>
        <dbReference type="Rhea" id="RHEA:14929"/>
        <dbReference type="ChEBI" id="CHEBI:15378"/>
        <dbReference type="ChEBI" id="CHEBI:16422"/>
        <dbReference type="ChEBI" id="CHEBI:17347"/>
        <dbReference type="ChEBI" id="CHEBI:57540"/>
        <dbReference type="ChEBI" id="CHEBI:57945"/>
        <dbReference type="EC" id="1.1.1.239"/>
    </reaction>
    <physiologicalReaction direction="left-to-right" evidence="17">
        <dbReference type="Rhea" id="RHEA:14930"/>
    </physiologicalReaction>
</comment>
<dbReference type="GO" id="GO:0004303">
    <property type="term" value="F:estradiol 17-beta-dehydrogenase [NAD(P)+] activity"/>
    <property type="evidence" value="ECO:0007669"/>
    <property type="project" value="UniProtKB-EC"/>
</dbReference>
<dbReference type="Gene3D" id="3.40.50.720">
    <property type="entry name" value="NAD(P)-binding Rossmann-like Domain"/>
    <property type="match status" value="1"/>
</dbReference>
<organism evidence="29 30">
    <name type="scientific">Gallus gallus</name>
    <name type="common">Chicken</name>
    <dbReference type="NCBI Taxonomy" id="9031"/>
    <lineage>
        <taxon>Eukaryota</taxon>
        <taxon>Metazoa</taxon>
        <taxon>Chordata</taxon>
        <taxon>Craniata</taxon>
        <taxon>Vertebrata</taxon>
        <taxon>Euteleostomi</taxon>
        <taxon>Archelosauria</taxon>
        <taxon>Archosauria</taxon>
        <taxon>Dinosauria</taxon>
        <taxon>Saurischia</taxon>
        <taxon>Theropoda</taxon>
        <taxon>Coelurosauria</taxon>
        <taxon>Aves</taxon>
        <taxon>Neognathae</taxon>
        <taxon>Galloanserae</taxon>
        <taxon>Galliformes</taxon>
        <taxon>Phasianidae</taxon>
        <taxon>Phasianinae</taxon>
        <taxon>Gallus</taxon>
    </lineage>
</organism>
<evidence type="ECO:0000256" key="19">
    <source>
        <dbReference type="ARBA" id="ARBA00052680"/>
    </source>
</evidence>
<dbReference type="Proteomes" id="UP000000539">
    <property type="component" value="Chromosome 16"/>
</dbReference>
<dbReference type="Pfam" id="PF13561">
    <property type="entry name" value="adh_short_C2"/>
    <property type="match status" value="1"/>
</dbReference>
<comment type="catalytic activity">
    <reaction evidence="19">
        <text>a (3R)-3-hydroxyacyl-CoA + NAD(+) = a 3-oxoacyl-CoA + NADH + H(+)</text>
        <dbReference type="Rhea" id="RHEA:32711"/>
        <dbReference type="ChEBI" id="CHEBI:15378"/>
        <dbReference type="ChEBI" id="CHEBI:57319"/>
        <dbReference type="ChEBI" id="CHEBI:57540"/>
        <dbReference type="ChEBI" id="CHEBI:57945"/>
        <dbReference type="ChEBI" id="CHEBI:90726"/>
        <dbReference type="EC" id="1.1.1.n12"/>
    </reaction>
    <physiologicalReaction direction="left-to-right" evidence="19">
        <dbReference type="Rhea" id="RHEA:32712"/>
    </physiologicalReaction>
</comment>
<dbReference type="EC" id="1.1.1.62" evidence="14"/>
<dbReference type="SMART" id="SM00822">
    <property type="entry name" value="PKS_KR"/>
    <property type="match status" value="1"/>
</dbReference>
<evidence type="ECO:0000256" key="26">
    <source>
        <dbReference type="ARBA" id="ARBA00083097"/>
    </source>
</evidence>
<dbReference type="InterPro" id="IPR057326">
    <property type="entry name" value="KR_dom"/>
</dbReference>
<accession>A0A8V0XCB1</accession>
<evidence type="ECO:0000256" key="17">
    <source>
        <dbReference type="ARBA" id="ARBA00050232"/>
    </source>
</evidence>
<dbReference type="GO" id="GO:0008210">
    <property type="term" value="P:estrogen metabolic process"/>
    <property type="evidence" value="ECO:0007669"/>
    <property type="project" value="UniProtKB-ARBA"/>
</dbReference>
<keyword evidence="30" id="KW-1185">Reference proteome</keyword>
<evidence type="ECO:0000256" key="2">
    <source>
        <dbReference type="ARBA" id="ARBA00005194"/>
    </source>
</evidence>
<evidence type="ECO:0000256" key="18">
    <source>
        <dbReference type="ARBA" id="ARBA00050435"/>
    </source>
</evidence>
<evidence type="ECO:0000256" key="10">
    <source>
        <dbReference type="ARBA" id="ARBA00023027"/>
    </source>
</evidence>
<keyword evidence="10" id="KW-0520">NAD</keyword>
<comment type="subcellular location">
    <subcellularLocation>
        <location evidence="1">Mitochondrion matrix</location>
    </subcellularLocation>
</comment>
<evidence type="ECO:0000256" key="20">
    <source>
        <dbReference type="ARBA" id="ARBA00065174"/>
    </source>
</evidence>
<dbReference type="PANTHER" id="PTHR42760:SF83">
    <property type="entry name" value="(3R)-3-HYDROXYACYL-COA DEHYDROGENASE"/>
    <property type="match status" value="1"/>
</dbReference>
<keyword evidence="12" id="KW-0496">Mitochondrion</keyword>
<evidence type="ECO:0000256" key="1">
    <source>
        <dbReference type="ARBA" id="ARBA00004305"/>
    </source>
</evidence>
<evidence type="ECO:0000256" key="7">
    <source>
        <dbReference type="ARBA" id="ARBA00022553"/>
    </source>
</evidence>
<comment type="similarity">
    <text evidence="4">Belongs to the short-chain dehydrogenases/reductases (SDR) family.</text>
</comment>
<evidence type="ECO:0000256" key="27">
    <source>
        <dbReference type="ARBA" id="ARBA00083258"/>
    </source>
</evidence>
<dbReference type="AlphaFoldDB" id="A0A8V0XCB1"/>
<dbReference type="InterPro" id="IPR036291">
    <property type="entry name" value="NAD(P)-bd_dom_sf"/>
</dbReference>
<dbReference type="InterPro" id="IPR002347">
    <property type="entry name" value="SDR_fam"/>
</dbReference>
<evidence type="ECO:0000259" key="28">
    <source>
        <dbReference type="SMART" id="SM00822"/>
    </source>
</evidence>
<reference evidence="29" key="1">
    <citation type="submission" date="2020-11" db="EMBL/GenBank/DDBJ databases">
        <title>Gallus gallus (Chicken) genome, bGalGal1, GRCg7b, maternal haplotype autosomes + Z &amp; W.</title>
        <authorList>
            <person name="Warren W."/>
            <person name="Formenti G."/>
            <person name="Fedrigo O."/>
            <person name="Haase B."/>
            <person name="Mountcastle J."/>
            <person name="Balacco J."/>
            <person name="Tracey A."/>
            <person name="Schneider V."/>
            <person name="Okimoto R."/>
            <person name="Cheng H."/>
            <person name="Hawken R."/>
            <person name="Howe K."/>
            <person name="Jarvis E.D."/>
        </authorList>
    </citation>
    <scope>NUCLEOTIDE SEQUENCE [LARGE SCALE GENOMIC DNA]</scope>
    <source>
        <strain evidence="29">Broiler</strain>
    </source>
</reference>
<evidence type="ECO:0000256" key="23">
    <source>
        <dbReference type="ARBA" id="ARBA00077835"/>
    </source>
</evidence>
<sequence length="274" mass="28242">MGSAGRLGGVVALVTGGGSGIGRAVCVRLARDGARVAVADRDGGWAGEVREGLSPTPPPLHAAFAVDVASQDSVDAMVARVQDHFGTPPSICVTCAGVTRDEFLLRLPHNHFDEVLSVNLKGTFLVTQAVARAMVAVGAARGSIVHVGSIVGKVGNVGQANYAASKSGVEGLMRSCAKELGRFGIRCNAVLPGFIRTPMTARVPSKVIGKFAALVPMGRLGQPEEVADVCAFLASEDSAYITGASVEVTALLRERLTSQPNHLIGSLTDCSRAT</sequence>
<evidence type="ECO:0000313" key="30">
    <source>
        <dbReference type="Proteomes" id="UP000000539"/>
    </source>
</evidence>
<evidence type="ECO:0000256" key="9">
    <source>
        <dbReference type="ARBA" id="ARBA00023002"/>
    </source>
</evidence>